<dbReference type="KEGG" id="csl:COCSUDRAFT_83534"/>
<organism evidence="2 3">
    <name type="scientific">Coccomyxa subellipsoidea (strain C-169)</name>
    <name type="common">Green microalga</name>
    <dbReference type="NCBI Taxonomy" id="574566"/>
    <lineage>
        <taxon>Eukaryota</taxon>
        <taxon>Viridiplantae</taxon>
        <taxon>Chlorophyta</taxon>
        <taxon>core chlorophytes</taxon>
        <taxon>Trebouxiophyceae</taxon>
        <taxon>Trebouxiophyceae incertae sedis</taxon>
        <taxon>Coccomyxaceae</taxon>
        <taxon>Coccomyxa</taxon>
        <taxon>Coccomyxa subellipsoidea</taxon>
    </lineage>
</organism>
<gene>
    <name evidence="2" type="ORF">COCSUDRAFT_83534</name>
</gene>
<accession>I0YRF6</accession>
<sequence length="198" mass="21002">MIINPGDTMGASGDPMDTVIVAENGNEQSSDYLAALRAASSDPYRATLADKLRSLYDSGAVPSLPFLSASDACPMALLNDVRDPYRRPNGGCQATGYSMQQAPTEDDLAAALSSLMGQQPSRDGITASPYPQSDSTAAVPPDVARRVSQSQTLSNLLRTLAHHRRVAATSILSPEEAQQNQQVVSNTQEALRCLLNVP</sequence>
<dbReference type="GeneID" id="17038820"/>
<dbReference type="AlphaFoldDB" id="I0YRF6"/>
<dbReference type="EMBL" id="AGSI01000014">
    <property type="protein sequence ID" value="EIE20975.1"/>
    <property type="molecule type" value="Genomic_DNA"/>
</dbReference>
<reference evidence="2 3" key="1">
    <citation type="journal article" date="2012" name="Genome Biol.">
        <title>The genome of the polar eukaryotic microalga coccomyxa subellipsoidea reveals traits of cold adaptation.</title>
        <authorList>
            <person name="Blanc G."/>
            <person name="Agarkova I."/>
            <person name="Grimwood J."/>
            <person name="Kuo A."/>
            <person name="Brueggeman A."/>
            <person name="Dunigan D."/>
            <person name="Gurnon J."/>
            <person name="Ladunga I."/>
            <person name="Lindquist E."/>
            <person name="Lucas S."/>
            <person name="Pangilinan J."/>
            <person name="Proschold T."/>
            <person name="Salamov A."/>
            <person name="Schmutz J."/>
            <person name="Weeks D."/>
            <person name="Yamada T."/>
            <person name="Claverie J.M."/>
            <person name="Grigoriev I."/>
            <person name="Van Etten J."/>
            <person name="Lomsadze A."/>
            <person name="Borodovsky M."/>
        </authorList>
    </citation>
    <scope>NUCLEOTIDE SEQUENCE [LARGE SCALE GENOMIC DNA]</scope>
    <source>
        <strain evidence="2 3">C-169</strain>
    </source>
</reference>
<evidence type="ECO:0000313" key="2">
    <source>
        <dbReference type="EMBL" id="EIE20975.1"/>
    </source>
</evidence>
<dbReference type="RefSeq" id="XP_005645519.1">
    <property type="nucleotide sequence ID" value="XM_005645462.1"/>
</dbReference>
<keyword evidence="3" id="KW-1185">Reference proteome</keyword>
<comment type="caution">
    <text evidence="2">The sequence shown here is derived from an EMBL/GenBank/DDBJ whole genome shotgun (WGS) entry which is preliminary data.</text>
</comment>
<protein>
    <submittedName>
        <fullName evidence="2">Uncharacterized protein</fullName>
    </submittedName>
</protein>
<name>I0YRF6_COCSC</name>
<dbReference type="Proteomes" id="UP000007264">
    <property type="component" value="Unassembled WGS sequence"/>
</dbReference>
<feature type="region of interest" description="Disordered" evidence="1">
    <location>
        <begin position="119"/>
        <end position="150"/>
    </location>
</feature>
<proteinExistence type="predicted"/>
<evidence type="ECO:0000313" key="3">
    <source>
        <dbReference type="Proteomes" id="UP000007264"/>
    </source>
</evidence>
<evidence type="ECO:0000256" key="1">
    <source>
        <dbReference type="SAM" id="MobiDB-lite"/>
    </source>
</evidence>